<dbReference type="PANTHER" id="PTHR30576">
    <property type="entry name" value="COLANIC BIOSYNTHESIS UDP-GLUCOSE LIPID CARRIER TRANSFERASE"/>
    <property type="match status" value="1"/>
</dbReference>
<dbReference type="Pfam" id="PF00331">
    <property type="entry name" value="Glyco_hydro_10"/>
    <property type="match status" value="1"/>
</dbReference>
<keyword evidence="3" id="KW-0270">Exopolysaccharide synthesis</keyword>
<dbReference type="InterPro" id="IPR001000">
    <property type="entry name" value="GH10_dom"/>
</dbReference>
<dbReference type="GO" id="GO:0009242">
    <property type="term" value="P:colanic acid biosynthetic process"/>
    <property type="evidence" value="ECO:0007669"/>
    <property type="project" value="TreeGrafter"/>
</dbReference>
<dbReference type="EMBL" id="NQVN01000002">
    <property type="protein sequence ID" value="PIP00238.1"/>
    <property type="molecule type" value="Genomic_DNA"/>
</dbReference>
<dbReference type="Proteomes" id="UP000231070">
    <property type="component" value="Unassembled WGS sequence"/>
</dbReference>
<comment type="caution">
    <text evidence="8">The sequence shown here is derived from an EMBL/GenBank/DDBJ whole genome shotgun (WGS) entry which is preliminary data.</text>
</comment>
<evidence type="ECO:0000256" key="1">
    <source>
        <dbReference type="ARBA" id="ARBA00006464"/>
    </source>
</evidence>
<evidence type="ECO:0000259" key="7">
    <source>
        <dbReference type="PROSITE" id="PS51760"/>
    </source>
</evidence>
<dbReference type="GO" id="GO:0000271">
    <property type="term" value="P:polysaccharide biosynthetic process"/>
    <property type="evidence" value="ECO:0007669"/>
    <property type="project" value="UniProtKB-KW"/>
</dbReference>
<accession>A0A2G9WZS7</accession>
<evidence type="ECO:0000313" key="8">
    <source>
        <dbReference type="EMBL" id="PIP00238.1"/>
    </source>
</evidence>
<evidence type="ECO:0000256" key="3">
    <source>
        <dbReference type="ARBA" id="ARBA00023169"/>
    </source>
</evidence>
<keyword evidence="5 6" id="KW-0624">Polysaccharide degradation</keyword>
<dbReference type="GO" id="GO:0031176">
    <property type="term" value="F:endo-1,4-beta-xylanase activity"/>
    <property type="evidence" value="ECO:0007669"/>
    <property type="project" value="UniProtKB-EC"/>
</dbReference>
<dbReference type="GO" id="GO:0089702">
    <property type="term" value="F:undecaprenyl-phosphate glucose phosphotransferase activity"/>
    <property type="evidence" value="ECO:0007669"/>
    <property type="project" value="TreeGrafter"/>
</dbReference>
<evidence type="ECO:0000256" key="6">
    <source>
        <dbReference type="RuleBase" id="RU361174"/>
    </source>
</evidence>
<dbReference type="PRINTS" id="PR00134">
    <property type="entry name" value="GLHYDRLASE10"/>
</dbReference>
<keyword evidence="2 6" id="KW-0378">Hydrolase</keyword>
<comment type="catalytic activity">
    <reaction evidence="6">
        <text>Endohydrolysis of (1-&gt;4)-beta-D-xylosidic linkages in xylans.</text>
        <dbReference type="EC" id="3.2.1.8"/>
    </reaction>
</comment>
<dbReference type="PANTHER" id="PTHR30576:SF21">
    <property type="entry name" value="UDP-GLUCOSE:UNDECAPRENYL-PHOSPHATE GLUCOSE-1-PHOSPHATE TRANSFERASE"/>
    <property type="match status" value="1"/>
</dbReference>
<dbReference type="RefSeq" id="WP_100079575.1">
    <property type="nucleotide sequence ID" value="NZ_NQVN01000002.1"/>
</dbReference>
<dbReference type="SMART" id="SM00633">
    <property type="entry name" value="Glyco_10"/>
    <property type="match status" value="1"/>
</dbReference>
<evidence type="ECO:0000256" key="2">
    <source>
        <dbReference type="ARBA" id="ARBA00022801"/>
    </source>
</evidence>
<organism evidence="8 9">
    <name type="scientific">Pleomorphomonas carboxyditropha</name>
    <dbReference type="NCBI Taxonomy" id="2023338"/>
    <lineage>
        <taxon>Bacteria</taxon>
        <taxon>Pseudomonadati</taxon>
        <taxon>Pseudomonadota</taxon>
        <taxon>Alphaproteobacteria</taxon>
        <taxon>Hyphomicrobiales</taxon>
        <taxon>Pleomorphomonadaceae</taxon>
        <taxon>Pleomorphomonas</taxon>
    </lineage>
</organism>
<sequence>MLLLDRRSLLTACAGLPLAGPLSAAARSAGLGELAARSGRYFGSAVTHLDVSDAGDHVRLFDAECSVWVPAWEMKWGALVAKLGAAPDYRTTDAIVAAAARRGKRLRGHTLVWHEHLPAGAEGLSSQADWQRFVAPHIAAVTGRYRDAIFEWDVVNEAIEPYDGGADLMRRTPFYAMLGPDYVAEAFRLAADATPAARLYLNDDHLYYAEDWQERRRTGVLRLLERLVGAGVPVHGFGMQGHLDTRLRFDEGIFRRFLARLEDLGLTIAITELDVTEAPDAGGRSRQDRFRGPRQSGADRCRDLGACRRRQLAAPAVARHGRQSGPSLRRRLSADADARHARLAFRLVPDSAPHMTDFIDDTTSLTVLGQPAAVRSWLKRAFDILGAGAGLVLLSPLLALVALLIRLDSPGPVLFPQERYGLGGRTFRIYKFRTMTAAASREVFRQATVGDVRITRLGGILRRTSIDELPQLFNVLAGDMSLIGPRPHPLALDEHYRHVIAGYMDRYAVRPGMSGLAQVSGHRGPTPTDESMAARVAQDLRYIATWSFAADLRILVATVLPWWSPWKSEARGGG</sequence>
<evidence type="ECO:0000256" key="5">
    <source>
        <dbReference type="ARBA" id="ARBA00023326"/>
    </source>
</evidence>
<evidence type="ECO:0000313" key="9">
    <source>
        <dbReference type="Proteomes" id="UP000231070"/>
    </source>
</evidence>
<dbReference type="OrthoDB" id="9815836at2"/>
<dbReference type="InterPro" id="IPR003362">
    <property type="entry name" value="Bact_transf"/>
</dbReference>
<comment type="similarity">
    <text evidence="1">Belongs to the bacterial sugar transferase family.</text>
</comment>
<dbReference type="Gene3D" id="3.20.20.80">
    <property type="entry name" value="Glycosidases"/>
    <property type="match status" value="1"/>
</dbReference>
<dbReference type="AlphaFoldDB" id="A0A2G9WZS7"/>
<protein>
    <recommendedName>
        <fullName evidence="6">Beta-xylanase</fullName>
        <ecNumber evidence="6">3.2.1.8</ecNumber>
    </recommendedName>
</protein>
<keyword evidence="9" id="KW-1185">Reference proteome</keyword>
<dbReference type="GO" id="GO:0000272">
    <property type="term" value="P:polysaccharide catabolic process"/>
    <property type="evidence" value="ECO:0007669"/>
    <property type="project" value="UniProtKB-KW"/>
</dbReference>
<name>A0A2G9WZS7_9HYPH</name>
<dbReference type="EC" id="3.2.1.8" evidence="6"/>
<dbReference type="SUPFAM" id="SSF51445">
    <property type="entry name" value="(Trans)glycosidases"/>
    <property type="match status" value="1"/>
</dbReference>
<dbReference type="InterPro" id="IPR017853">
    <property type="entry name" value="GH"/>
</dbReference>
<evidence type="ECO:0000256" key="4">
    <source>
        <dbReference type="ARBA" id="ARBA00023277"/>
    </source>
</evidence>
<proteinExistence type="inferred from homology"/>
<keyword evidence="6" id="KW-0326">Glycosidase</keyword>
<comment type="similarity">
    <text evidence="6">Belongs to the glycosyl hydrolase 10 (cellulase F) family.</text>
</comment>
<feature type="domain" description="GH10" evidence="7">
    <location>
        <begin position="28"/>
        <end position="334"/>
    </location>
</feature>
<dbReference type="Pfam" id="PF02397">
    <property type="entry name" value="Bac_transf"/>
    <property type="match status" value="1"/>
</dbReference>
<reference evidence="8 9" key="1">
    <citation type="submission" date="2017-08" db="EMBL/GenBank/DDBJ databases">
        <title>Pleomorphomonas carboxidotrophicus sp. nov., a new mesophilic hydrogenogenic carboxidotroph.</title>
        <authorList>
            <person name="Esquivel-Elizondo S."/>
            <person name="Krajmalnik-Brown R."/>
            <person name="Maldonado J."/>
        </authorList>
    </citation>
    <scope>NUCLEOTIDE SEQUENCE [LARGE SCALE GENOMIC DNA]</scope>
    <source>
        <strain evidence="8 9">SVCO-16</strain>
    </source>
</reference>
<gene>
    <name evidence="8" type="ORF">CJ014_05760</name>
</gene>
<keyword evidence="4 6" id="KW-0119">Carbohydrate metabolism</keyword>
<dbReference type="PROSITE" id="PS51760">
    <property type="entry name" value="GH10_2"/>
    <property type="match status" value="1"/>
</dbReference>